<organism evidence="2">
    <name type="scientific">viral metagenome</name>
    <dbReference type="NCBI Taxonomy" id="1070528"/>
    <lineage>
        <taxon>unclassified sequences</taxon>
        <taxon>metagenomes</taxon>
        <taxon>organismal metagenomes</taxon>
    </lineage>
</organism>
<dbReference type="AlphaFoldDB" id="A0A6C0BSQ7"/>
<dbReference type="InterPro" id="IPR002654">
    <property type="entry name" value="Glyco_trans_25"/>
</dbReference>
<evidence type="ECO:0000259" key="1">
    <source>
        <dbReference type="Pfam" id="PF01755"/>
    </source>
</evidence>
<dbReference type="Pfam" id="PF01755">
    <property type="entry name" value="Glyco_transf_25"/>
    <property type="match status" value="1"/>
</dbReference>
<dbReference type="EMBL" id="MN739219">
    <property type="protein sequence ID" value="QHS94303.1"/>
    <property type="molecule type" value="Genomic_DNA"/>
</dbReference>
<sequence length="411" mass="48280">MKTDLNINLHTSKNMKFLNIDHIYVVHCKQYPERYTYLQKIFDTLNIPKDYYDFVVHTHKSDMTDETVLKYYTVDTDIRDKELKIIGENTYLTKDISRGNISCGINHINIWQKVTETEYNNVLVLEDDIIFQQDTIKNLVEATMQLPKKFSFCSLEEGAGLKVTNYITKNIDQDVMFYKVPDGRMRCTGSYITNKETCRRLLTFNTKRKFSLEIDMQLWLYGKLKLIDVYWAYPPVFVQGSQNGTYVSGIQNTNGVNESHNVIIQNTQRLLEYLGMESNRRCIEIKNDNDQQIYSRNLIERHNFSTLTLSNNDANMVNKMKEMNKMLSIKHVHMQTNITNDNIAHLIKENYFEGALDILVLDKYDKDLLFFLLTTSIIINPKIIIITSAMEHTNIHESYTYCNIMNMFIKK</sequence>
<reference evidence="2" key="1">
    <citation type="journal article" date="2020" name="Nature">
        <title>Giant virus diversity and host interactions through global metagenomics.</title>
        <authorList>
            <person name="Schulz F."/>
            <person name="Roux S."/>
            <person name="Paez-Espino D."/>
            <person name="Jungbluth S."/>
            <person name="Walsh D.A."/>
            <person name="Denef V.J."/>
            <person name="McMahon K.D."/>
            <person name="Konstantinidis K.T."/>
            <person name="Eloe-Fadrosh E.A."/>
            <person name="Kyrpides N.C."/>
            <person name="Woyke T."/>
        </authorList>
    </citation>
    <scope>NUCLEOTIDE SEQUENCE</scope>
    <source>
        <strain evidence="2">GVMAG-M-3300018416-26</strain>
    </source>
</reference>
<evidence type="ECO:0000313" key="2">
    <source>
        <dbReference type="EMBL" id="QHS94303.1"/>
    </source>
</evidence>
<protein>
    <recommendedName>
        <fullName evidence="1">Glycosyl transferase family 25 domain-containing protein</fullName>
    </recommendedName>
</protein>
<name>A0A6C0BSQ7_9ZZZZ</name>
<proteinExistence type="predicted"/>
<feature type="domain" description="Glycosyl transferase family 25" evidence="1">
    <location>
        <begin position="22"/>
        <end position="215"/>
    </location>
</feature>
<accession>A0A6C0BSQ7</accession>